<sequence>MMAESKAPANANSITVNGRVVEPQEHYARDAEGTDHIVLTLYDNITPDQYSELEELNVHFQEDLGNFTYLCRYETPNLAPLCHPEWVRQVVVYRNKFKIPEELSNFVRAIKNSSMSDNDDEILINIMPHHECSDFAGLLELAANVGATIGANPNDVKVLTGKVQVEVKAAFVEEIARDKHVWVIKQVMVPYLADDQANKIALGSVQSMDIQSFHGDNQTIAVIDTGFDLGTPSDCHLAFQGYI</sequence>
<dbReference type="OrthoDB" id="10256524at2759"/>
<name>A0A2T3YQM8_TRIA4</name>
<dbReference type="GO" id="GO:0004252">
    <property type="term" value="F:serine-type endopeptidase activity"/>
    <property type="evidence" value="ECO:0007669"/>
    <property type="project" value="InterPro"/>
</dbReference>
<proteinExistence type="predicted"/>
<keyword evidence="2" id="KW-1185">Reference proteome</keyword>
<dbReference type="STRING" id="1042311.A0A2T3YQM8"/>
<evidence type="ECO:0000313" key="2">
    <source>
        <dbReference type="Proteomes" id="UP000240493"/>
    </source>
</evidence>
<dbReference type="Proteomes" id="UP000240493">
    <property type="component" value="Unassembled WGS sequence"/>
</dbReference>
<evidence type="ECO:0008006" key="3">
    <source>
        <dbReference type="Google" id="ProtNLM"/>
    </source>
</evidence>
<accession>A0A2T3YQM8</accession>
<protein>
    <recommendedName>
        <fullName evidence="3">Peptidase S8/S53 domain-containing protein</fullName>
    </recommendedName>
</protein>
<evidence type="ECO:0000313" key="1">
    <source>
        <dbReference type="EMBL" id="PTB34875.1"/>
    </source>
</evidence>
<dbReference type="GO" id="GO:0006508">
    <property type="term" value="P:proteolysis"/>
    <property type="evidence" value="ECO:0007669"/>
    <property type="project" value="InterPro"/>
</dbReference>
<reference evidence="1 2" key="1">
    <citation type="submission" date="2016-07" db="EMBL/GenBank/DDBJ databases">
        <title>Multiple horizontal gene transfer events from other fungi enriched the ability of initially mycotrophic Trichoderma (Ascomycota) to feed on dead plant biomass.</title>
        <authorList>
            <consortium name="DOE Joint Genome Institute"/>
            <person name="Aerts A."/>
            <person name="Atanasova L."/>
            <person name="Chenthamara K."/>
            <person name="Zhang J."/>
            <person name="Grujic M."/>
            <person name="Henrissat B."/>
            <person name="Kuo A."/>
            <person name="Salamov A."/>
            <person name="Lipzen A."/>
            <person name="Labutti K."/>
            <person name="Barry K."/>
            <person name="Miao Y."/>
            <person name="Rahimi M.J."/>
            <person name="Shen Q."/>
            <person name="Grigoriev I.V."/>
            <person name="Kubicek C.P."/>
            <person name="Druzhinina I.S."/>
        </authorList>
    </citation>
    <scope>NUCLEOTIDE SEQUENCE [LARGE SCALE GENOMIC DNA]</scope>
    <source>
        <strain evidence="1 2">CBS 433.97</strain>
    </source>
</reference>
<dbReference type="SUPFAM" id="SSF52743">
    <property type="entry name" value="Subtilisin-like"/>
    <property type="match status" value="1"/>
</dbReference>
<dbReference type="EMBL" id="KZ679290">
    <property type="protein sequence ID" value="PTB34875.1"/>
    <property type="molecule type" value="Genomic_DNA"/>
</dbReference>
<dbReference type="AlphaFoldDB" id="A0A2T3YQM8"/>
<organism evidence="1 2">
    <name type="scientific">Trichoderma asperellum (strain ATCC 204424 / CBS 433.97 / NBRC 101777)</name>
    <dbReference type="NCBI Taxonomy" id="1042311"/>
    <lineage>
        <taxon>Eukaryota</taxon>
        <taxon>Fungi</taxon>
        <taxon>Dikarya</taxon>
        <taxon>Ascomycota</taxon>
        <taxon>Pezizomycotina</taxon>
        <taxon>Sordariomycetes</taxon>
        <taxon>Hypocreomycetidae</taxon>
        <taxon>Hypocreales</taxon>
        <taxon>Hypocreaceae</taxon>
        <taxon>Trichoderma</taxon>
    </lineage>
</organism>
<gene>
    <name evidence="1" type="ORF">M441DRAFT_32420</name>
</gene>
<dbReference type="InterPro" id="IPR036852">
    <property type="entry name" value="Peptidase_S8/S53_dom_sf"/>
</dbReference>